<dbReference type="AlphaFoldDB" id="A0A3B0ZBC5"/>
<protein>
    <submittedName>
        <fullName evidence="1">Uncharacterized protein</fullName>
    </submittedName>
</protein>
<organism evidence="1">
    <name type="scientific">hydrothermal vent metagenome</name>
    <dbReference type="NCBI Taxonomy" id="652676"/>
    <lineage>
        <taxon>unclassified sequences</taxon>
        <taxon>metagenomes</taxon>
        <taxon>ecological metagenomes</taxon>
    </lineage>
</organism>
<dbReference type="EMBL" id="UOFO01000075">
    <property type="protein sequence ID" value="VAW85523.1"/>
    <property type="molecule type" value="Genomic_DNA"/>
</dbReference>
<accession>A0A3B0ZBC5</accession>
<reference evidence="1" key="1">
    <citation type="submission" date="2018-06" db="EMBL/GenBank/DDBJ databases">
        <authorList>
            <person name="Zhirakovskaya E."/>
        </authorList>
    </citation>
    <scope>NUCLEOTIDE SEQUENCE</scope>
</reference>
<gene>
    <name evidence="1" type="ORF">MNBD_GAMMA16-149</name>
</gene>
<evidence type="ECO:0000313" key="1">
    <source>
        <dbReference type="EMBL" id="VAW85523.1"/>
    </source>
</evidence>
<proteinExistence type="predicted"/>
<sequence length="318" mass="35744">MHIKLTKQLIAFSLLLLHSIIGWAHSPTGSEAKGLEYLVSQADAIVYGTVIDIAYRNSEPTENSPQGLPHTFVTYKIADIMKGKIDSSSLTLKIPGGADGKGGIYNVSTSPTFSKGQNDVLFVRAKNVDNCPLVNCVDGRFRVADQRVYNGWGVPLVSVKRDLVFGGKPRFDLNVMDIPRPDFELVLQQANVKRFLKIKGINSDKQLAELQYKYEKEAPETYQVKLNVDNDYINDDDSKQPLAQPFIKYTEPIFVDDFMSVVRELNSQLSTPKLAVKSANIKDRFLIKDPRLEAMVIISNDVEKISEEEKQDLKKKFD</sequence>
<name>A0A3B0ZBC5_9ZZZZ</name>